<sequence>MGASIDEDSKTYLTWEEMQPFIQPAREMAFKQLVLLWQKCKDLDDFLPLWGDEVEYTLVRFDHEERKVTLSASQQQILERWRGYEKTQPHSFELHPEAMQYMIEMIAAPPFGPGLLGMLEVEKNLEERRKTLQALLGPGEFALTLPVFPLLGTAGSVTPSKIPSIDKPLSAGLGHLVSEYERWRAMAENMKSRRGRPFEMSIPVFQDTETQQNALLLDDFGYASGGCALQVTLQAKNLDEACQLHDQMSVLGPLMLAMTAATPGYQGFLANTDTRWDVFRLGLDDRTSDELLQMEKLEQHEIDVKIRVSTSPIYLSAGDNIRTLYQSYLPGLSEVQEELENVGMDKNLACHFAQFLQYDPLLLESDHVEADGPEDTYHFRSLYRSICPHIRLKVPEGSHAGWRVEFRPMEAQLTDFENAAFIVFTVLLRHTMEFFNLSIYIPMRLVVENMHAAVKQNAVLHERFWFSWQSNDTSINGFGVDPRDQKDRSGFSKQQSTVQQLSMAEIFCGSRTDTHDDLSSPKEDSFQGFIPLIEVFLANSPLSAEERAVLMTYITFIGKRASGELWTDARWMRHVIRSHRSYRHDSVVTSEACYDLLHRIKDISQGELKVPELF</sequence>
<dbReference type="GO" id="GO:0004357">
    <property type="term" value="F:glutamate-cysteine ligase activity"/>
    <property type="evidence" value="ECO:0007669"/>
    <property type="project" value="UniProtKB-UniRule"/>
</dbReference>
<evidence type="ECO:0000313" key="12">
    <source>
        <dbReference type="Proteomes" id="UP000037696"/>
    </source>
</evidence>
<keyword evidence="5 10" id="KW-0317">Glutathione biosynthesis</keyword>
<comment type="catalytic activity">
    <reaction evidence="10">
        <text>L-cysteine + L-glutamate + ATP = gamma-L-glutamyl-L-cysteine + ADP + phosphate + H(+)</text>
        <dbReference type="Rhea" id="RHEA:13285"/>
        <dbReference type="ChEBI" id="CHEBI:15378"/>
        <dbReference type="ChEBI" id="CHEBI:29985"/>
        <dbReference type="ChEBI" id="CHEBI:30616"/>
        <dbReference type="ChEBI" id="CHEBI:35235"/>
        <dbReference type="ChEBI" id="CHEBI:43474"/>
        <dbReference type="ChEBI" id="CHEBI:58173"/>
        <dbReference type="ChEBI" id="CHEBI:456216"/>
        <dbReference type="EC" id="6.3.2.2"/>
    </reaction>
</comment>
<dbReference type="EC" id="6.3.2.2" evidence="3 10"/>
<dbReference type="PANTHER" id="PTHR11164:SF0">
    <property type="entry name" value="GLUTAMATE--CYSTEINE LIGASE CATALYTIC SUBUNIT"/>
    <property type="match status" value="1"/>
</dbReference>
<accession>A0A0M8NWR0</accession>
<dbReference type="UniPathway" id="UPA00142">
    <property type="reaction ID" value="UER00209"/>
</dbReference>
<evidence type="ECO:0000256" key="6">
    <source>
        <dbReference type="ARBA" id="ARBA00022741"/>
    </source>
</evidence>
<evidence type="ECO:0000256" key="5">
    <source>
        <dbReference type="ARBA" id="ARBA00022684"/>
    </source>
</evidence>
<evidence type="ECO:0000256" key="9">
    <source>
        <dbReference type="ARBA" id="ARBA00032122"/>
    </source>
</evidence>
<evidence type="ECO:0000256" key="7">
    <source>
        <dbReference type="ARBA" id="ARBA00022840"/>
    </source>
</evidence>
<dbReference type="Gene3D" id="3.30.590.50">
    <property type="match status" value="2"/>
</dbReference>
<evidence type="ECO:0000256" key="3">
    <source>
        <dbReference type="ARBA" id="ARBA00012220"/>
    </source>
</evidence>
<organism evidence="11 12">
    <name type="scientific">Penicillium nordicum</name>
    <dbReference type="NCBI Taxonomy" id="229535"/>
    <lineage>
        <taxon>Eukaryota</taxon>
        <taxon>Fungi</taxon>
        <taxon>Dikarya</taxon>
        <taxon>Ascomycota</taxon>
        <taxon>Pezizomycotina</taxon>
        <taxon>Eurotiomycetes</taxon>
        <taxon>Eurotiomycetidae</taxon>
        <taxon>Eurotiales</taxon>
        <taxon>Aspergillaceae</taxon>
        <taxon>Penicillium</taxon>
    </lineage>
</organism>
<comment type="caution">
    <text evidence="11">The sequence shown here is derived from an EMBL/GenBank/DDBJ whole genome shotgun (WGS) entry which is preliminary data.</text>
</comment>
<dbReference type="Proteomes" id="UP000037696">
    <property type="component" value="Unassembled WGS sequence"/>
</dbReference>
<dbReference type="AlphaFoldDB" id="A0A0M8NWR0"/>
<evidence type="ECO:0000256" key="1">
    <source>
        <dbReference type="ARBA" id="ARBA00005006"/>
    </source>
</evidence>
<keyword evidence="4 10" id="KW-0436">Ligase</keyword>
<gene>
    <name evidence="11" type="ORF">ACN38_g8191</name>
</gene>
<keyword evidence="7 10" id="KW-0067">ATP-binding</keyword>
<comment type="pathway">
    <text evidence="1 10">Sulfur metabolism; glutathione biosynthesis; glutathione from L-cysteine and L-glutamate: step 1/2.</text>
</comment>
<evidence type="ECO:0000313" key="11">
    <source>
        <dbReference type="EMBL" id="KOS40926.1"/>
    </source>
</evidence>
<dbReference type="Pfam" id="PF03074">
    <property type="entry name" value="GCS"/>
    <property type="match status" value="1"/>
</dbReference>
<evidence type="ECO:0000256" key="8">
    <source>
        <dbReference type="ARBA" id="ARBA00030585"/>
    </source>
</evidence>
<dbReference type="PANTHER" id="PTHR11164">
    <property type="entry name" value="GLUTAMATE CYSTEINE LIGASE"/>
    <property type="match status" value="1"/>
</dbReference>
<dbReference type="GO" id="GO:0005524">
    <property type="term" value="F:ATP binding"/>
    <property type="evidence" value="ECO:0007669"/>
    <property type="project" value="UniProtKB-UniRule"/>
</dbReference>
<reference evidence="11 12" key="1">
    <citation type="submission" date="2015-08" db="EMBL/GenBank/DDBJ databases">
        <title>Genome sequencing of Penicillium nordicum.</title>
        <authorList>
            <person name="Nguyen H.D."/>
            <person name="Seifert K.A."/>
        </authorList>
    </citation>
    <scope>NUCLEOTIDE SEQUENCE [LARGE SCALE GENOMIC DNA]</scope>
    <source>
        <strain evidence="11 12">DAOMC 185683</strain>
    </source>
</reference>
<proteinExistence type="inferred from homology"/>
<dbReference type="EMBL" id="LHQQ01000147">
    <property type="protein sequence ID" value="KOS40926.1"/>
    <property type="molecule type" value="Genomic_DNA"/>
</dbReference>
<dbReference type="InterPro" id="IPR004308">
    <property type="entry name" value="GCS"/>
</dbReference>
<evidence type="ECO:0000256" key="2">
    <source>
        <dbReference type="ARBA" id="ARBA00008100"/>
    </source>
</evidence>
<evidence type="ECO:0000256" key="4">
    <source>
        <dbReference type="ARBA" id="ARBA00022598"/>
    </source>
</evidence>
<protein>
    <recommendedName>
        <fullName evidence="3 10">Glutamate--cysteine ligase</fullName>
        <ecNumber evidence="3 10">6.3.2.2</ecNumber>
    </recommendedName>
    <alternativeName>
        <fullName evidence="9 10">Gamma-ECS</fullName>
    </alternativeName>
    <alternativeName>
        <fullName evidence="8 10">Gamma-glutamylcysteine synthetase</fullName>
    </alternativeName>
</protein>
<dbReference type="OrthoDB" id="7939818at2759"/>
<keyword evidence="6 10" id="KW-0547">Nucleotide-binding</keyword>
<evidence type="ECO:0000256" key="10">
    <source>
        <dbReference type="RuleBase" id="RU367135"/>
    </source>
</evidence>
<dbReference type="STRING" id="229535.A0A0M8NWR0"/>
<name>A0A0M8NWR0_9EURO</name>
<dbReference type="GO" id="GO:0006750">
    <property type="term" value="P:glutathione biosynthetic process"/>
    <property type="evidence" value="ECO:0007669"/>
    <property type="project" value="UniProtKB-UniRule"/>
</dbReference>
<dbReference type="Gene3D" id="1.10.8.960">
    <property type="match status" value="1"/>
</dbReference>
<keyword evidence="12" id="KW-1185">Reference proteome</keyword>
<dbReference type="SUPFAM" id="SSF55931">
    <property type="entry name" value="Glutamine synthetase/guanido kinase"/>
    <property type="match status" value="1"/>
</dbReference>
<comment type="similarity">
    <text evidence="2 10">Belongs to the glutamate--cysteine ligase type 3 family.</text>
</comment>
<dbReference type="InterPro" id="IPR014746">
    <property type="entry name" value="Gln_synth/guanido_kin_cat_dom"/>
</dbReference>